<feature type="transmembrane region" description="Helical" evidence="6">
    <location>
        <begin position="241"/>
        <end position="262"/>
    </location>
</feature>
<keyword evidence="2 4" id="KW-0238">DNA-binding</keyword>
<dbReference type="Gene3D" id="1.10.30.10">
    <property type="entry name" value="High mobility group box domain"/>
    <property type="match status" value="1"/>
</dbReference>
<feature type="domain" description="HMG box" evidence="7">
    <location>
        <begin position="140"/>
        <end position="213"/>
    </location>
</feature>
<gene>
    <name evidence="8" type="ORF">AGLY_006866</name>
</gene>
<evidence type="ECO:0000313" key="9">
    <source>
        <dbReference type="Proteomes" id="UP000475862"/>
    </source>
</evidence>
<evidence type="ECO:0000256" key="6">
    <source>
        <dbReference type="SAM" id="Phobius"/>
    </source>
</evidence>
<dbReference type="InterPro" id="IPR036910">
    <property type="entry name" value="HMG_box_dom_sf"/>
</dbReference>
<feature type="DNA-binding region" description="HMG box" evidence="4">
    <location>
        <begin position="140"/>
        <end position="213"/>
    </location>
</feature>
<dbReference type="SUPFAM" id="SSF47095">
    <property type="entry name" value="HMG-box"/>
    <property type="match status" value="1"/>
</dbReference>
<dbReference type="PROSITE" id="PS50118">
    <property type="entry name" value="HMG_BOX_2"/>
    <property type="match status" value="1"/>
</dbReference>
<proteinExistence type="predicted"/>
<dbReference type="AlphaFoldDB" id="A0A6G0TQC2"/>
<protein>
    <recommendedName>
        <fullName evidence="7">HMG box domain-containing protein</fullName>
    </recommendedName>
</protein>
<dbReference type="InterPro" id="IPR050342">
    <property type="entry name" value="HMGB"/>
</dbReference>
<dbReference type="OrthoDB" id="10070927at2759"/>
<dbReference type="PANTHER" id="PTHR48112:SF22">
    <property type="entry name" value="MITOCHONDRIAL TRANSCRIPTION FACTOR A, ISOFORM B"/>
    <property type="match status" value="1"/>
</dbReference>
<dbReference type="GO" id="GO:0006357">
    <property type="term" value="P:regulation of transcription by RNA polymerase II"/>
    <property type="evidence" value="ECO:0007669"/>
    <property type="project" value="TreeGrafter"/>
</dbReference>
<feature type="region of interest" description="Disordered" evidence="5">
    <location>
        <begin position="113"/>
        <end position="140"/>
    </location>
</feature>
<dbReference type="InterPro" id="IPR056513">
    <property type="entry name" value="INO80F"/>
</dbReference>
<evidence type="ECO:0000256" key="2">
    <source>
        <dbReference type="ARBA" id="ARBA00023125"/>
    </source>
</evidence>
<dbReference type="Pfam" id="PF24245">
    <property type="entry name" value="INO80F"/>
    <property type="match status" value="1"/>
</dbReference>
<evidence type="ECO:0000256" key="3">
    <source>
        <dbReference type="ARBA" id="ARBA00023242"/>
    </source>
</evidence>
<dbReference type="PANTHER" id="PTHR48112">
    <property type="entry name" value="HIGH MOBILITY GROUP PROTEIN DSP1"/>
    <property type="match status" value="1"/>
</dbReference>
<dbReference type="SMART" id="SM00398">
    <property type="entry name" value="HMG"/>
    <property type="match status" value="1"/>
</dbReference>
<dbReference type="InterPro" id="IPR009071">
    <property type="entry name" value="HMG_box_dom"/>
</dbReference>
<organism evidence="8 9">
    <name type="scientific">Aphis glycines</name>
    <name type="common">Soybean aphid</name>
    <dbReference type="NCBI Taxonomy" id="307491"/>
    <lineage>
        <taxon>Eukaryota</taxon>
        <taxon>Metazoa</taxon>
        <taxon>Ecdysozoa</taxon>
        <taxon>Arthropoda</taxon>
        <taxon>Hexapoda</taxon>
        <taxon>Insecta</taxon>
        <taxon>Pterygota</taxon>
        <taxon>Neoptera</taxon>
        <taxon>Paraneoptera</taxon>
        <taxon>Hemiptera</taxon>
        <taxon>Sternorrhyncha</taxon>
        <taxon>Aphidomorpha</taxon>
        <taxon>Aphidoidea</taxon>
        <taxon>Aphididae</taxon>
        <taxon>Aphidini</taxon>
        <taxon>Aphis</taxon>
        <taxon>Aphis</taxon>
    </lineage>
</organism>
<dbReference type="GO" id="GO:0005634">
    <property type="term" value="C:nucleus"/>
    <property type="evidence" value="ECO:0007669"/>
    <property type="project" value="UniProtKB-SubCell"/>
</dbReference>
<dbReference type="Pfam" id="PF00505">
    <property type="entry name" value="HMG_box"/>
    <property type="match status" value="1"/>
</dbReference>
<keyword evidence="6" id="KW-1133">Transmembrane helix</keyword>
<feature type="compositionally biased region" description="Polar residues" evidence="5">
    <location>
        <begin position="113"/>
        <end position="130"/>
    </location>
</feature>
<dbReference type="EMBL" id="VYZN01000020">
    <property type="protein sequence ID" value="KAE9536804.1"/>
    <property type="molecule type" value="Genomic_DNA"/>
</dbReference>
<evidence type="ECO:0000256" key="5">
    <source>
        <dbReference type="SAM" id="MobiDB-lite"/>
    </source>
</evidence>
<keyword evidence="6" id="KW-0812">Transmembrane</keyword>
<keyword evidence="6" id="KW-0472">Membrane</keyword>
<evidence type="ECO:0000256" key="4">
    <source>
        <dbReference type="PROSITE-ProRule" id="PRU00267"/>
    </source>
</evidence>
<keyword evidence="9" id="KW-1185">Reference proteome</keyword>
<evidence type="ECO:0000313" key="8">
    <source>
        <dbReference type="EMBL" id="KAE9536804.1"/>
    </source>
</evidence>
<accession>A0A6G0TQC2</accession>
<dbReference type="GO" id="GO:0003677">
    <property type="term" value="F:DNA binding"/>
    <property type="evidence" value="ECO:0007669"/>
    <property type="project" value="UniProtKB-UniRule"/>
</dbReference>
<comment type="caution">
    <text evidence="8">The sequence shown here is derived from an EMBL/GenBank/DDBJ whole genome shotgun (WGS) entry which is preliminary data.</text>
</comment>
<name>A0A6G0TQC2_APHGL</name>
<comment type="subcellular location">
    <subcellularLocation>
        <location evidence="1">Nucleus</location>
    </subcellularLocation>
</comment>
<reference evidence="8 9" key="1">
    <citation type="submission" date="2019-08" db="EMBL/GenBank/DDBJ databases">
        <title>The genome of the soybean aphid Biotype 1, its phylome, world population structure and adaptation to the North American continent.</title>
        <authorList>
            <person name="Giordano R."/>
            <person name="Donthu R.K."/>
            <person name="Hernandez A.G."/>
            <person name="Wright C.L."/>
            <person name="Zimin A.V."/>
        </authorList>
    </citation>
    <scope>NUCLEOTIDE SEQUENCE [LARGE SCALE GENOMIC DNA]</scope>
    <source>
        <tissue evidence="8">Whole aphids</tissue>
    </source>
</reference>
<sequence length="286" mass="33466">MEKSDQETLATVTLSTPALSASADVNVNEHHTKKQKFYKRHFLALLERCEFIQQDNERLVHRIHQVTKQLRRTRLERKFIMDRLDTHKDNWRDAELIIDLGTDLPLPETVNLKNQGTVETPNGKKNLNMKSTEKKDPNLPKRPANPFFRFCQEQRPIVLDQIIMSGEGEPTKQDLTKRLAITWNTMEHNDKKVYYDMYEKSKEKYAADMEEYTFNKSINAVQASNFSSSHIIFYKLFFKSLNIFIVLIGSPMVSSICVGWMVQHVSQTSSFEWHIHVHKTQPEIIL</sequence>
<evidence type="ECO:0000256" key="1">
    <source>
        <dbReference type="ARBA" id="ARBA00004123"/>
    </source>
</evidence>
<keyword evidence="3 4" id="KW-0539">Nucleus</keyword>
<evidence type="ECO:0000259" key="7">
    <source>
        <dbReference type="PROSITE" id="PS50118"/>
    </source>
</evidence>
<dbReference type="Proteomes" id="UP000475862">
    <property type="component" value="Unassembled WGS sequence"/>
</dbReference>
<dbReference type="CDD" id="cd22016">
    <property type="entry name" value="HMG-box_NHP10-like"/>
    <property type="match status" value="1"/>
</dbReference>